<evidence type="ECO:0000259" key="10">
    <source>
        <dbReference type="Pfam" id="PF02870"/>
    </source>
</evidence>
<name>A0A075JFK3_9MICO</name>
<feature type="domain" description="Methylguanine DNA methyltransferase ribonuclease-like" evidence="10">
    <location>
        <begin position="38"/>
        <end position="111"/>
    </location>
</feature>
<dbReference type="AlphaFoldDB" id="A0A075JFK3"/>
<keyword evidence="6" id="KW-0227">DNA damage</keyword>
<dbReference type="EC" id="2.1.1.63" evidence="3"/>
<dbReference type="InterPro" id="IPR008332">
    <property type="entry name" value="MethylG_MeTrfase_N"/>
</dbReference>
<dbReference type="EMBL" id="CP008889">
    <property type="protein sequence ID" value="AIF40072.1"/>
    <property type="molecule type" value="Genomic_DNA"/>
</dbReference>
<keyword evidence="5 11" id="KW-0808">Transferase</keyword>
<dbReference type="Pfam" id="PF02870">
    <property type="entry name" value="Methyltransf_1N"/>
    <property type="match status" value="1"/>
</dbReference>
<evidence type="ECO:0000256" key="6">
    <source>
        <dbReference type="ARBA" id="ARBA00022763"/>
    </source>
</evidence>
<dbReference type="OrthoDB" id="9802228at2"/>
<dbReference type="InterPro" id="IPR001497">
    <property type="entry name" value="MethylDNA_cys_MeTrfase_AS"/>
</dbReference>
<evidence type="ECO:0000256" key="1">
    <source>
        <dbReference type="ARBA" id="ARBA00001286"/>
    </source>
</evidence>
<dbReference type="CDD" id="cd06445">
    <property type="entry name" value="ATase"/>
    <property type="match status" value="1"/>
</dbReference>
<evidence type="ECO:0000256" key="2">
    <source>
        <dbReference type="ARBA" id="ARBA00008711"/>
    </source>
</evidence>
<dbReference type="Pfam" id="PF01035">
    <property type="entry name" value="DNA_binding_1"/>
    <property type="match status" value="1"/>
</dbReference>
<dbReference type="PANTHER" id="PTHR10815">
    <property type="entry name" value="METHYLATED-DNA--PROTEIN-CYSTEINE METHYLTRANSFERASE"/>
    <property type="match status" value="1"/>
</dbReference>
<gene>
    <name evidence="11" type="ORF">HX89_02850</name>
</gene>
<dbReference type="STRING" id="1274.HX89_02850"/>
<dbReference type="GO" id="GO:0003908">
    <property type="term" value="F:methylated-DNA-[protein]-cysteine S-methyltransferase activity"/>
    <property type="evidence" value="ECO:0007669"/>
    <property type="project" value="UniProtKB-EC"/>
</dbReference>
<evidence type="ECO:0000256" key="7">
    <source>
        <dbReference type="ARBA" id="ARBA00023204"/>
    </source>
</evidence>
<dbReference type="InterPro" id="IPR036217">
    <property type="entry name" value="MethylDNA_cys_MeTrfase_DNAb"/>
</dbReference>
<sequence length="204" mass="22322">MTSDDVFTTTIDAFTDASSTEALTNRLLEHVRPRDVDVVWTTHETLLGRLLLAFRDDAVVRIAFESEGFDAVLDDLGERLGRRTLRSAQPADTLRRQLDLYFTGVRVEFSVTPDLSLSTAPFRREVQSSLTTIPYGRTISYADLASSTGRPRAVRAVGSACASNPLPIVLPCHRVVRSDGSLGNYLGGVEAKQRLLELESAAAP</sequence>
<dbReference type="GeneID" id="41840158"/>
<dbReference type="InterPro" id="IPR036631">
    <property type="entry name" value="MGMT_N_sf"/>
</dbReference>
<dbReference type="FunFam" id="1.10.10.10:FF:000214">
    <property type="entry name" value="Methylated-DNA--protein-cysteine methyltransferase"/>
    <property type="match status" value="1"/>
</dbReference>
<dbReference type="NCBIfam" id="TIGR00589">
    <property type="entry name" value="ogt"/>
    <property type="match status" value="1"/>
</dbReference>
<dbReference type="KEGG" id="dni:HX89_02850"/>
<proteinExistence type="inferred from homology"/>
<evidence type="ECO:0000313" key="11">
    <source>
        <dbReference type="EMBL" id="AIF40072.1"/>
    </source>
</evidence>
<dbReference type="GO" id="GO:0006281">
    <property type="term" value="P:DNA repair"/>
    <property type="evidence" value="ECO:0007669"/>
    <property type="project" value="UniProtKB-KW"/>
</dbReference>
<keyword evidence="4 11" id="KW-0489">Methyltransferase</keyword>
<evidence type="ECO:0000313" key="12">
    <source>
        <dbReference type="Proteomes" id="UP000027986"/>
    </source>
</evidence>
<dbReference type="GO" id="GO:0032259">
    <property type="term" value="P:methylation"/>
    <property type="evidence" value="ECO:0007669"/>
    <property type="project" value="UniProtKB-KW"/>
</dbReference>
<dbReference type="HOGENOM" id="CLU_000445_52_2_11"/>
<comment type="catalytic activity">
    <reaction evidence="8">
        <text>a 6-O-methyl-2'-deoxyguanosine in DNA + L-cysteinyl-[protein] = S-methyl-L-cysteinyl-[protein] + a 2'-deoxyguanosine in DNA</text>
        <dbReference type="Rhea" id="RHEA:24000"/>
        <dbReference type="Rhea" id="RHEA-COMP:10131"/>
        <dbReference type="Rhea" id="RHEA-COMP:10132"/>
        <dbReference type="Rhea" id="RHEA-COMP:11367"/>
        <dbReference type="Rhea" id="RHEA-COMP:11368"/>
        <dbReference type="ChEBI" id="CHEBI:29950"/>
        <dbReference type="ChEBI" id="CHEBI:82612"/>
        <dbReference type="ChEBI" id="CHEBI:85445"/>
        <dbReference type="ChEBI" id="CHEBI:85448"/>
        <dbReference type="EC" id="2.1.1.63"/>
    </reaction>
</comment>
<reference evidence="11 12" key="1">
    <citation type="submission" date="2014-07" db="EMBL/GenBank/DDBJ databases">
        <title>Genome Sequencing of Dermacoccus nishinomiyaensis.</title>
        <authorList>
            <person name="Hong K.W."/>
            <person name="Chan K.G."/>
        </authorList>
    </citation>
    <scope>NUCLEOTIDE SEQUENCE [LARGE SCALE GENOMIC DNA]</scope>
    <source>
        <strain evidence="11 12">M25</strain>
    </source>
</reference>
<organism evidence="11 12">
    <name type="scientific">Dermacoccus nishinomiyaensis</name>
    <dbReference type="NCBI Taxonomy" id="1274"/>
    <lineage>
        <taxon>Bacteria</taxon>
        <taxon>Bacillati</taxon>
        <taxon>Actinomycetota</taxon>
        <taxon>Actinomycetes</taxon>
        <taxon>Micrococcales</taxon>
        <taxon>Dermacoccaceae</taxon>
        <taxon>Dermacoccus</taxon>
    </lineage>
</organism>
<keyword evidence="7" id="KW-0234">DNA repair</keyword>
<dbReference type="RefSeq" id="WP_038566849.1">
    <property type="nucleotide sequence ID" value="NZ_CP008889.1"/>
</dbReference>
<dbReference type="PANTHER" id="PTHR10815:SF13">
    <property type="entry name" value="METHYLATED-DNA--PROTEIN-CYSTEINE METHYLTRANSFERASE"/>
    <property type="match status" value="1"/>
</dbReference>
<dbReference type="InterPro" id="IPR014048">
    <property type="entry name" value="MethylDNA_cys_MeTrfase_DNA-bd"/>
</dbReference>
<evidence type="ECO:0000259" key="9">
    <source>
        <dbReference type="Pfam" id="PF01035"/>
    </source>
</evidence>
<dbReference type="PROSITE" id="PS00374">
    <property type="entry name" value="MGMT"/>
    <property type="match status" value="1"/>
</dbReference>
<evidence type="ECO:0000256" key="5">
    <source>
        <dbReference type="ARBA" id="ARBA00022679"/>
    </source>
</evidence>
<dbReference type="SUPFAM" id="SSF53155">
    <property type="entry name" value="Methylated DNA-protein cysteine methyltransferase domain"/>
    <property type="match status" value="1"/>
</dbReference>
<comment type="similarity">
    <text evidence="2">Belongs to the MGMT family.</text>
</comment>
<comment type="catalytic activity">
    <reaction evidence="1">
        <text>a 4-O-methyl-thymidine in DNA + L-cysteinyl-[protein] = a thymidine in DNA + S-methyl-L-cysteinyl-[protein]</text>
        <dbReference type="Rhea" id="RHEA:53428"/>
        <dbReference type="Rhea" id="RHEA-COMP:10131"/>
        <dbReference type="Rhea" id="RHEA-COMP:10132"/>
        <dbReference type="Rhea" id="RHEA-COMP:13555"/>
        <dbReference type="Rhea" id="RHEA-COMP:13556"/>
        <dbReference type="ChEBI" id="CHEBI:29950"/>
        <dbReference type="ChEBI" id="CHEBI:82612"/>
        <dbReference type="ChEBI" id="CHEBI:137386"/>
        <dbReference type="ChEBI" id="CHEBI:137387"/>
        <dbReference type="EC" id="2.1.1.63"/>
    </reaction>
</comment>
<dbReference type="SUPFAM" id="SSF46767">
    <property type="entry name" value="Methylated DNA-protein cysteine methyltransferase, C-terminal domain"/>
    <property type="match status" value="1"/>
</dbReference>
<protein>
    <recommendedName>
        <fullName evidence="3">methylated-DNA--[protein]-cysteine S-methyltransferase</fullName>
        <ecNumber evidence="3">2.1.1.63</ecNumber>
    </recommendedName>
</protein>
<keyword evidence="12" id="KW-1185">Reference proteome</keyword>
<dbReference type="eggNOG" id="COG0350">
    <property type="taxonomic scope" value="Bacteria"/>
</dbReference>
<dbReference type="InterPro" id="IPR036388">
    <property type="entry name" value="WH-like_DNA-bd_sf"/>
</dbReference>
<accession>A0A075JFK3</accession>
<dbReference type="Gene3D" id="3.30.160.70">
    <property type="entry name" value="Methylated DNA-protein cysteine methyltransferase domain"/>
    <property type="match status" value="1"/>
</dbReference>
<dbReference type="Gene3D" id="1.10.10.10">
    <property type="entry name" value="Winged helix-like DNA-binding domain superfamily/Winged helix DNA-binding domain"/>
    <property type="match status" value="1"/>
</dbReference>
<evidence type="ECO:0000256" key="4">
    <source>
        <dbReference type="ARBA" id="ARBA00022603"/>
    </source>
</evidence>
<evidence type="ECO:0000256" key="8">
    <source>
        <dbReference type="ARBA" id="ARBA00049348"/>
    </source>
</evidence>
<evidence type="ECO:0000256" key="3">
    <source>
        <dbReference type="ARBA" id="ARBA00011918"/>
    </source>
</evidence>
<feature type="domain" description="Methylated-DNA-[protein]-cysteine S-methyltransferase DNA binding" evidence="9">
    <location>
        <begin position="121"/>
        <end position="200"/>
    </location>
</feature>
<dbReference type="Proteomes" id="UP000027986">
    <property type="component" value="Chromosome"/>
</dbReference>